<comment type="caution">
    <text evidence="1">The sequence shown here is derived from an EMBL/GenBank/DDBJ whole genome shotgun (WGS) entry which is preliminary data.</text>
</comment>
<reference evidence="1 2" key="1">
    <citation type="submission" date="2023-03" db="EMBL/GenBank/DDBJ databases">
        <title>High recombination rates correlate with genetic variation in Cardiocondyla obscurior ants.</title>
        <authorList>
            <person name="Errbii M."/>
        </authorList>
    </citation>
    <scope>NUCLEOTIDE SEQUENCE [LARGE SCALE GENOMIC DNA]</scope>
    <source>
        <strain evidence="1">Alpha-2009</strain>
        <tissue evidence="1">Whole body</tissue>
    </source>
</reference>
<keyword evidence="2" id="KW-1185">Reference proteome</keyword>
<organism evidence="1 2">
    <name type="scientific">Cardiocondyla obscurior</name>
    <dbReference type="NCBI Taxonomy" id="286306"/>
    <lineage>
        <taxon>Eukaryota</taxon>
        <taxon>Metazoa</taxon>
        <taxon>Ecdysozoa</taxon>
        <taxon>Arthropoda</taxon>
        <taxon>Hexapoda</taxon>
        <taxon>Insecta</taxon>
        <taxon>Pterygota</taxon>
        <taxon>Neoptera</taxon>
        <taxon>Endopterygota</taxon>
        <taxon>Hymenoptera</taxon>
        <taxon>Apocrita</taxon>
        <taxon>Aculeata</taxon>
        <taxon>Formicoidea</taxon>
        <taxon>Formicidae</taxon>
        <taxon>Myrmicinae</taxon>
        <taxon>Cardiocondyla</taxon>
    </lineage>
</organism>
<evidence type="ECO:0000313" key="1">
    <source>
        <dbReference type="EMBL" id="KAL0112349.1"/>
    </source>
</evidence>
<protein>
    <submittedName>
        <fullName evidence="1">Uncharacterized protein</fullName>
    </submittedName>
</protein>
<sequence>MRFRWSQLNRFYSAYYRRRVHTYKTWSTGNAASLFRVISLFCDAQDRGTRSFVRHIYRREDEEGSRKDYRRTCARAHLERSSISIPSL</sequence>
<name>A0AAW2FCR7_9HYME</name>
<evidence type="ECO:0000313" key="2">
    <source>
        <dbReference type="Proteomes" id="UP001430953"/>
    </source>
</evidence>
<dbReference type="AlphaFoldDB" id="A0AAW2FCR7"/>
<dbReference type="EMBL" id="JADYXP020000012">
    <property type="protein sequence ID" value="KAL0112349.1"/>
    <property type="molecule type" value="Genomic_DNA"/>
</dbReference>
<proteinExistence type="predicted"/>
<dbReference type="Proteomes" id="UP001430953">
    <property type="component" value="Unassembled WGS sequence"/>
</dbReference>
<gene>
    <name evidence="1" type="ORF">PUN28_011993</name>
</gene>
<accession>A0AAW2FCR7</accession>